<dbReference type="RefSeq" id="WP_207139431.1">
    <property type="nucleotide sequence ID" value="NZ_JAEKJZ010000001.1"/>
</dbReference>
<keyword evidence="2" id="KW-0472">Membrane</keyword>
<dbReference type="Proteomes" id="UP000664096">
    <property type="component" value="Unassembled WGS sequence"/>
</dbReference>
<accession>A0A939J124</accession>
<feature type="transmembrane region" description="Helical" evidence="2">
    <location>
        <begin position="6"/>
        <end position="30"/>
    </location>
</feature>
<feature type="region of interest" description="Disordered" evidence="1">
    <location>
        <begin position="39"/>
        <end position="67"/>
    </location>
</feature>
<evidence type="ECO:0000256" key="1">
    <source>
        <dbReference type="SAM" id="MobiDB-lite"/>
    </source>
</evidence>
<evidence type="ECO:0000256" key="2">
    <source>
        <dbReference type="SAM" id="Phobius"/>
    </source>
</evidence>
<protein>
    <submittedName>
        <fullName evidence="3">Uncharacterized protein</fullName>
    </submittedName>
</protein>
<dbReference type="EMBL" id="JAEKJZ010000001">
    <property type="protein sequence ID" value="MBN9669898.1"/>
    <property type="molecule type" value="Genomic_DNA"/>
</dbReference>
<sequence>MTQDPVLFTSFEWVLMAMAGLVCLLLFALVQRDEADLPFAERDERRSRDEHAPIKLSPEREGKASHH</sequence>
<dbReference type="AlphaFoldDB" id="A0A939J124"/>
<reference evidence="3" key="1">
    <citation type="submission" date="2020-12" db="EMBL/GenBank/DDBJ databases">
        <title>Oil enriched cultivation method for isolating marine PHA-producing bacteria.</title>
        <authorList>
            <person name="Zheng W."/>
            <person name="Yu S."/>
            <person name="Huang Y."/>
        </authorList>
    </citation>
    <scope>NUCLEOTIDE SEQUENCE</scope>
    <source>
        <strain evidence="3">SY-2-12</strain>
    </source>
</reference>
<gene>
    <name evidence="3" type="ORF">JF539_06075</name>
</gene>
<keyword evidence="2" id="KW-1133">Transmembrane helix</keyword>
<name>A0A939J124_9HYPH</name>
<organism evidence="3 4">
    <name type="scientific">Roseibium aggregatum</name>
    <dbReference type="NCBI Taxonomy" id="187304"/>
    <lineage>
        <taxon>Bacteria</taxon>
        <taxon>Pseudomonadati</taxon>
        <taxon>Pseudomonadota</taxon>
        <taxon>Alphaproteobacteria</taxon>
        <taxon>Hyphomicrobiales</taxon>
        <taxon>Stappiaceae</taxon>
        <taxon>Roseibium</taxon>
    </lineage>
</organism>
<evidence type="ECO:0000313" key="3">
    <source>
        <dbReference type="EMBL" id="MBN9669898.1"/>
    </source>
</evidence>
<proteinExistence type="predicted"/>
<keyword evidence="2" id="KW-0812">Transmembrane</keyword>
<comment type="caution">
    <text evidence="3">The sequence shown here is derived from an EMBL/GenBank/DDBJ whole genome shotgun (WGS) entry which is preliminary data.</text>
</comment>
<evidence type="ECO:0000313" key="4">
    <source>
        <dbReference type="Proteomes" id="UP000664096"/>
    </source>
</evidence>